<reference evidence="1 2" key="1">
    <citation type="submission" date="2024-09" db="EMBL/GenBank/DDBJ databases">
        <authorList>
            <person name="Sun Q."/>
            <person name="Mori K."/>
        </authorList>
    </citation>
    <scope>NUCLEOTIDE SEQUENCE [LARGE SCALE GENOMIC DNA]</scope>
    <source>
        <strain evidence="1 2">CCM 7228</strain>
    </source>
</reference>
<dbReference type="RefSeq" id="WP_378938197.1">
    <property type="nucleotide sequence ID" value="NZ_JBHLVO010000031.1"/>
</dbReference>
<name>A0ABV6GKG3_9BACI</name>
<gene>
    <name evidence="1" type="ORF">ACFFIX_22830</name>
</gene>
<dbReference type="PANTHER" id="PTHR30111:SF1">
    <property type="entry name" value="33 KDA CHAPERONIN"/>
    <property type="match status" value="1"/>
</dbReference>
<dbReference type="Pfam" id="PF01430">
    <property type="entry name" value="HSP33"/>
    <property type="match status" value="1"/>
</dbReference>
<keyword evidence="2" id="KW-1185">Reference proteome</keyword>
<dbReference type="EMBL" id="JBHLVO010000031">
    <property type="protein sequence ID" value="MFC0274187.1"/>
    <property type="molecule type" value="Genomic_DNA"/>
</dbReference>
<sequence>MKDYLVKGIAHNKQVRAHAAITTKTIEEARRRHDMLPVVSVVLGRSMTAEVVLGSMQKGVKKLSIKMNGRGLIGTTLVGANAKG</sequence>
<organism evidence="1 2">
    <name type="scientific">Metabacillus herbersteinensis</name>
    <dbReference type="NCBI Taxonomy" id="283816"/>
    <lineage>
        <taxon>Bacteria</taxon>
        <taxon>Bacillati</taxon>
        <taxon>Bacillota</taxon>
        <taxon>Bacilli</taxon>
        <taxon>Bacillales</taxon>
        <taxon>Bacillaceae</taxon>
        <taxon>Metabacillus</taxon>
    </lineage>
</organism>
<proteinExistence type="predicted"/>
<evidence type="ECO:0000313" key="2">
    <source>
        <dbReference type="Proteomes" id="UP001589854"/>
    </source>
</evidence>
<dbReference type="SUPFAM" id="SSF64397">
    <property type="entry name" value="Hsp33 domain"/>
    <property type="match status" value="1"/>
</dbReference>
<dbReference type="InterPro" id="IPR016153">
    <property type="entry name" value="Heat_shock_Hsp33_N"/>
</dbReference>
<comment type="caution">
    <text evidence="1">The sequence shown here is derived from an EMBL/GenBank/DDBJ whole genome shotgun (WGS) entry which is preliminary data.</text>
</comment>
<evidence type="ECO:0000313" key="1">
    <source>
        <dbReference type="EMBL" id="MFC0274187.1"/>
    </source>
</evidence>
<dbReference type="PANTHER" id="PTHR30111">
    <property type="entry name" value="33 KDA CHAPERONIN"/>
    <property type="match status" value="1"/>
</dbReference>
<dbReference type="InterPro" id="IPR000397">
    <property type="entry name" value="Heat_shock_Hsp33"/>
</dbReference>
<dbReference type="Gene3D" id="3.55.30.10">
    <property type="entry name" value="Hsp33 domain"/>
    <property type="match status" value="1"/>
</dbReference>
<accession>A0ABV6GKG3</accession>
<dbReference type="Proteomes" id="UP001589854">
    <property type="component" value="Unassembled WGS sequence"/>
</dbReference>
<protein>
    <submittedName>
        <fullName evidence="1">Hsp33 family molecular chaperone HslO</fullName>
    </submittedName>
</protein>